<dbReference type="AlphaFoldDB" id="A0AAD4EH80"/>
<keyword evidence="2" id="KW-1185">Reference proteome</keyword>
<sequence>MEPPSSPSSIITAPPDCSETARKLAKLIVEAKTCRLALLHYDSASESMVEWCWPADCEGRKVPPSNLEKHHKEFDFRFPCCVCADGGGRGAYVEVAVYPWWNNTTNSNFWTARCASNKCGYEVKMDMYCQLAPLAAFPYPRRAMKNSESLLFD</sequence>
<evidence type="ECO:0000313" key="2">
    <source>
        <dbReference type="Proteomes" id="UP001195769"/>
    </source>
</evidence>
<dbReference type="Proteomes" id="UP001195769">
    <property type="component" value="Unassembled WGS sequence"/>
</dbReference>
<accession>A0AAD4EH80</accession>
<comment type="caution">
    <text evidence="1">The sequence shown here is derived from an EMBL/GenBank/DDBJ whole genome shotgun (WGS) entry which is preliminary data.</text>
</comment>
<protein>
    <submittedName>
        <fullName evidence="1">Uncharacterized protein</fullName>
    </submittedName>
</protein>
<reference evidence="1" key="1">
    <citation type="journal article" date="2020" name="New Phytol.">
        <title>Comparative genomics reveals dynamic genome evolution in host specialist ectomycorrhizal fungi.</title>
        <authorList>
            <person name="Lofgren L.A."/>
            <person name="Nguyen N.H."/>
            <person name="Vilgalys R."/>
            <person name="Ruytinx J."/>
            <person name="Liao H.L."/>
            <person name="Branco S."/>
            <person name="Kuo A."/>
            <person name="LaButti K."/>
            <person name="Lipzen A."/>
            <person name="Andreopoulos W."/>
            <person name="Pangilinan J."/>
            <person name="Riley R."/>
            <person name="Hundley H."/>
            <person name="Na H."/>
            <person name="Barry K."/>
            <person name="Grigoriev I.V."/>
            <person name="Stajich J.E."/>
            <person name="Kennedy P.G."/>
        </authorList>
    </citation>
    <scope>NUCLEOTIDE SEQUENCE</scope>
    <source>
        <strain evidence="1">FC203</strain>
    </source>
</reference>
<dbReference type="EMBL" id="JABBWK010000005">
    <property type="protein sequence ID" value="KAG1906190.1"/>
    <property type="molecule type" value="Genomic_DNA"/>
</dbReference>
<organism evidence="1 2">
    <name type="scientific">Suillus fuscotomentosus</name>
    <dbReference type="NCBI Taxonomy" id="1912939"/>
    <lineage>
        <taxon>Eukaryota</taxon>
        <taxon>Fungi</taxon>
        <taxon>Dikarya</taxon>
        <taxon>Basidiomycota</taxon>
        <taxon>Agaricomycotina</taxon>
        <taxon>Agaricomycetes</taxon>
        <taxon>Agaricomycetidae</taxon>
        <taxon>Boletales</taxon>
        <taxon>Suillineae</taxon>
        <taxon>Suillaceae</taxon>
        <taxon>Suillus</taxon>
    </lineage>
</organism>
<dbReference type="GeneID" id="64670839"/>
<proteinExistence type="predicted"/>
<dbReference type="RefSeq" id="XP_041231765.1">
    <property type="nucleotide sequence ID" value="XM_041376541.1"/>
</dbReference>
<gene>
    <name evidence="1" type="ORF">F5891DRAFT_975621</name>
</gene>
<name>A0AAD4EH80_9AGAM</name>
<evidence type="ECO:0000313" key="1">
    <source>
        <dbReference type="EMBL" id="KAG1906190.1"/>
    </source>
</evidence>